<protein>
    <submittedName>
        <fullName evidence="2">Uncharacterized protein</fullName>
    </submittedName>
</protein>
<evidence type="ECO:0000313" key="2">
    <source>
        <dbReference type="WBParaSite" id="Hba_11754"/>
    </source>
</evidence>
<dbReference type="Proteomes" id="UP000095283">
    <property type="component" value="Unplaced"/>
</dbReference>
<organism evidence="1 2">
    <name type="scientific">Heterorhabditis bacteriophora</name>
    <name type="common">Entomopathogenic nematode worm</name>
    <dbReference type="NCBI Taxonomy" id="37862"/>
    <lineage>
        <taxon>Eukaryota</taxon>
        <taxon>Metazoa</taxon>
        <taxon>Ecdysozoa</taxon>
        <taxon>Nematoda</taxon>
        <taxon>Chromadorea</taxon>
        <taxon>Rhabditida</taxon>
        <taxon>Rhabditina</taxon>
        <taxon>Rhabditomorpha</taxon>
        <taxon>Strongyloidea</taxon>
        <taxon>Heterorhabditidae</taxon>
        <taxon>Heterorhabditis</taxon>
    </lineage>
</organism>
<accession>A0A1I7X2Z3</accession>
<dbReference type="WBParaSite" id="Hba_11754">
    <property type="protein sequence ID" value="Hba_11754"/>
    <property type="gene ID" value="Hba_11754"/>
</dbReference>
<name>A0A1I7X2Z3_HETBA</name>
<evidence type="ECO:0000313" key="1">
    <source>
        <dbReference type="Proteomes" id="UP000095283"/>
    </source>
</evidence>
<sequence>MAYPFLVVNVINLSNKLSIL</sequence>
<reference evidence="2" key="1">
    <citation type="submission" date="2016-11" db="UniProtKB">
        <authorList>
            <consortium name="WormBaseParasite"/>
        </authorList>
    </citation>
    <scope>IDENTIFICATION</scope>
</reference>
<dbReference type="AlphaFoldDB" id="A0A1I7X2Z3"/>
<keyword evidence="1" id="KW-1185">Reference proteome</keyword>
<proteinExistence type="predicted"/>